<name>A0A0D1KMJ7_BACIU</name>
<organism evidence="1 2">
    <name type="scientific">Bacillus subtilis</name>
    <dbReference type="NCBI Taxonomy" id="1423"/>
    <lineage>
        <taxon>Bacteria</taxon>
        <taxon>Bacillati</taxon>
        <taxon>Bacillota</taxon>
        <taxon>Bacilli</taxon>
        <taxon>Bacillales</taxon>
        <taxon>Bacillaceae</taxon>
        <taxon>Bacillus</taxon>
    </lineage>
</organism>
<accession>A0A0D1KMJ7</accession>
<evidence type="ECO:0000313" key="2">
    <source>
        <dbReference type="Proteomes" id="UP000032247"/>
    </source>
</evidence>
<proteinExistence type="predicted"/>
<dbReference type="EMBL" id="JXBC01000014">
    <property type="protein sequence ID" value="KIU04401.1"/>
    <property type="molecule type" value="Genomic_DNA"/>
</dbReference>
<protein>
    <submittedName>
        <fullName evidence="1">Uncharacterized protein</fullName>
    </submittedName>
</protein>
<dbReference type="PATRIC" id="fig|1423.173.peg.4842"/>
<dbReference type="Proteomes" id="UP000032247">
    <property type="component" value="Unassembled WGS sequence"/>
</dbReference>
<sequence>MNEDVKEFYQWRREKGLSDSDEDFVTVITMTLSTIKYKDNVNMLSEAKNKKLRDNIKKLWEKCQSDWPKASLPDYDEIKDITLAKYESIIKSGVETDFSVKELLYSLHKQGLCAQFVVDLLKTASQRNKIR</sequence>
<comment type="caution">
    <text evidence="1">The sequence shown here is derived from an EMBL/GenBank/DDBJ whole genome shotgun (WGS) entry which is preliminary data.</text>
</comment>
<reference evidence="1 2" key="1">
    <citation type="submission" date="2014-12" db="EMBL/GenBank/DDBJ databases">
        <title>Comparative genome analysis of Bacillus coagulans HM-08, Clostridium butyricum HM-68, Bacillus subtilis HM-66 and Bacillus licheniformis BL-09.</title>
        <authorList>
            <person name="Zhang H."/>
        </authorList>
    </citation>
    <scope>NUCLEOTIDE SEQUENCE [LARGE SCALE GENOMIC DNA]</scope>
    <source>
        <strain evidence="1 2">HM-66</strain>
    </source>
</reference>
<evidence type="ECO:0000313" key="1">
    <source>
        <dbReference type="EMBL" id="KIU04401.1"/>
    </source>
</evidence>
<gene>
    <name evidence="1" type="ORF">SC09_contig8orf00032</name>
</gene>
<dbReference type="RefSeq" id="WP_043859008.1">
    <property type="nucleotide sequence ID" value="NZ_JASOSJ010000010.1"/>
</dbReference>
<dbReference type="AlphaFoldDB" id="A0A0D1KMJ7"/>